<dbReference type="AlphaFoldDB" id="A0A399D283"/>
<dbReference type="GO" id="GO:0019556">
    <property type="term" value="P:L-histidine catabolic process to glutamate and formamide"/>
    <property type="evidence" value="ECO:0007669"/>
    <property type="project" value="UniProtKB-UniRule"/>
</dbReference>
<keyword evidence="3" id="KW-0369">Histidine metabolism</keyword>
<feature type="compositionally biased region" description="Basic residues" evidence="7">
    <location>
        <begin position="33"/>
        <end position="43"/>
    </location>
</feature>
<dbReference type="Gene3D" id="3.40.800.10">
    <property type="entry name" value="Ureohydrolase domain"/>
    <property type="match status" value="1"/>
</dbReference>
<evidence type="ECO:0000256" key="3">
    <source>
        <dbReference type="ARBA" id="ARBA00022808"/>
    </source>
</evidence>
<evidence type="ECO:0000256" key="4">
    <source>
        <dbReference type="ARBA" id="ARBA00023211"/>
    </source>
</evidence>
<gene>
    <name evidence="8" type="primary">hutG</name>
    <name evidence="8" type="ORF">D1164_06935</name>
</gene>
<dbReference type="GO" id="GO:0046872">
    <property type="term" value="F:metal ion binding"/>
    <property type="evidence" value="ECO:0007669"/>
    <property type="project" value="UniProtKB-KW"/>
</dbReference>
<evidence type="ECO:0000256" key="6">
    <source>
        <dbReference type="PROSITE-ProRule" id="PRU00742"/>
    </source>
</evidence>
<dbReference type="Proteomes" id="UP000266441">
    <property type="component" value="Unassembled WGS sequence"/>
</dbReference>
<organism evidence="8 9">
    <name type="scientific">Mariniphaga sediminis</name>
    <dbReference type="NCBI Taxonomy" id="1628158"/>
    <lineage>
        <taxon>Bacteria</taxon>
        <taxon>Pseudomonadati</taxon>
        <taxon>Bacteroidota</taxon>
        <taxon>Bacteroidia</taxon>
        <taxon>Marinilabiliales</taxon>
        <taxon>Prolixibacteraceae</taxon>
        <taxon>Mariniphaga</taxon>
    </lineage>
</organism>
<evidence type="ECO:0000256" key="1">
    <source>
        <dbReference type="ARBA" id="ARBA00022723"/>
    </source>
</evidence>
<comment type="similarity">
    <text evidence="6">Belongs to the arginase family.</text>
</comment>
<evidence type="ECO:0000256" key="7">
    <source>
        <dbReference type="SAM" id="MobiDB-lite"/>
    </source>
</evidence>
<dbReference type="InterPro" id="IPR023696">
    <property type="entry name" value="Ureohydrolase_dom_sf"/>
</dbReference>
<evidence type="ECO:0000256" key="5">
    <source>
        <dbReference type="NCBIfam" id="TIGR01227"/>
    </source>
</evidence>
<evidence type="ECO:0000256" key="2">
    <source>
        <dbReference type="ARBA" id="ARBA00022801"/>
    </source>
</evidence>
<keyword evidence="1" id="KW-0479">Metal-binding</keyword>
<dbReference type="InterPro" id="IPR006035">
    <property type="entry name" value="Ureohydrolase"/>
</dbReference>
<dbReference type="GO" id="GO:0033389">
    <property type="term" value="P:putrescine biosynthetic process from arginine, via agmatine"/>
    <property type="evidence" value="ECO:0007669"/>
    <property type="project" value="TreeGrafter"/>
</dbReference>
<dbReference type="SUPFAM" id="SSF52768">
    <property type="entry name" value="Arginase/deacetylase"/>
    <property type="match status" value="1"/>
</dbReference>
<dbReference type="EC" id="3.5.3.8" evidence="5"/>
<dbReference type="EMBL" id="QWET01000004">
    <property type="protein sequence ID" value="RIH65994.1"/>
    <property type="molecule type" value="Genomic_DNA"/>
</dbReference>
<dbReference type="GO" id="GO:0050415">
    <property type="term" value="F:formimidoylglutamase activity"/>
    <property type="evidence" value="ECO:0007669"/>
    <property type="project" value="UniProtKB-UniRule"/>
</dbReference>
<keyword evidence="4" id="KW-0464">Manganese</keyword>
<dbReference type="CDD" id="cd09988">
    <property type="entry name" value="Formimidoylglutamase"/>
    <property type="match status" value="1"/>
</dbReference>
<comment type="caution">
    <text evidence="8">The sequence shown here is derived from an EMBL/GenBank/DDBJ whole genome shotgun (WGS) entry which is preliminary data.</text>
</comment>
<dbReference type="PANTHER" id="PTHR11358">
    <property type="entry name" value="ARGINASE/AGMATINASE"/>
    <property type="match status" value="1"/>
</dbReference>
<protein>
    <recommendedName>
        <fullName evidence="5">Formimidoylglutamase</fullName>
        <ecNumber evidence="5">3.5.3.8</ecNumber>
    </recommendedName>
</protein>
<dbReference type="NCBIfam" id="TIGR01227">
    <property type="entry name" value="hutG"/>
    <property type="match status" value="1"/>
</dbReference>
<keyword evidence="9" id="KW-1185">Reference proteome</keyword>
<sequence length="392" mass="44031">MVSDAPDKYGSSIPAKSNPSECHPKKRSDFRSEKRKKSTFGYSKKKNLRSLPAGFGNNSGNAFQISKIKKQTMRYYKKTDNIISGRIDSTDDNSKFRLHQKIKNIDVFDKTLKIQEKRSFGIVSYCVDEGVKRNKGREGTKEGPEFVKKHLASKPFHYDGNIYDCGRIIQEDNNLEEMQKELSMVIKRLTELNIFPIVIGGGHDVLYGSAKGIENQPGNIGIISFDAHFDNRQEDRSTSGTAFNQLAETTDIQTLVIGISEISNTKSLFTHAELSGIEYINDDDFNFKPTNTIIKQVNEFIQSKNKIHITICTDVFPSYVAPGVSAPSGIGIDLFKFAEVFRFIVQTGKVISFDIAEISPRFDVNESTATLGATIISKLINYIFTLEDEQNK</sequence>
<evidence type="ECO:0000313" key="8">
    <source>
        <dbReference type="EMBL" id="RIH65994.1"/>
    </source>
</evidence>
<reference evidence="8 9" key="1">
    <citation type="journal article" date="2015" name="Int. J. Syst. Evol. Microbiol.">
        <title>Mariniphaga sediminis sp. nov., isolated from coastal sediment.</title>
        <authorList>
            <person name="Wang F.Q."/>
            <person name="Shen Q.Y."/>
            <person name="Chen G.J."/>
            <person name="Du Z.J."/>
        </authorList>
    </citation>
    <scope>NUCLEOTIDE SEQUENCE [LARGE SCALE GENOMIC DNA]</scope>
    <source>
        <strain evidence="8 9">SY21</strain>
    </source>
</reference>
<dbReference type="PROSITE" id="PS51409">
    <property type="entry name" value="ARGINASE_2"/>
    <property type="match status" value="1"/>
</dbReference>
<dbReference type="InterPro" id="IPR005923">
    <property type="entry name" value="HutG"/>
</dbReference>
<keyword evidence="2 8" id="KW-0378">Hydrolase</keyword>
<name>A0A399D283_9BACT</name>
<dbReference type="GO" id="GO:0008783">
    <property type="term" value="F:agmatinase activity"/>
    <property type="evidence" value="ECO:0007669"/>
    <property type="project" value="TreeGrafter"/>
</dbReference>
<dbReference type="Pfam" id="PF00491">
    <property type="entry name" value="Arginase"/>
    <property type="match status" value="1"/>
</dbReference>
<accession>A0A399D283</accession>
<evidence type="ECO:0000313" key="9">
    <source>
        <dbReference type="Proteomes" id="UP000266441"/>
    </source>
</evidence>
<feature type="region of interest" description="Disordered" evidence="7">
    <location>
        <begin position="1"/>
        <end position="43"/>
    </location>
</feature>
<proteinExistence type="inferred from homology"/>
<dbReference type="PANTHER" id="PTHR11358:SF35">
    <property type="entry name" value="FORMIMIDOYLGLUTAMASE"/>
    <property type="match status" value="1"/>
</dbReference>